<dbReference type="SFLD" id="SFLDG01129">
    <property type="entry name" value="C1.5:_HAD__Beta-PGM__Phosphata"/>
    <property type="match status" value="1"/>
</dbReference>
<dbReference type="InterPro" id="IPR006439">
    <property type="entry name" value="HAD-SF_hydro_IA"/>
</dbReference>
<dbReference type="Gene3D" id="3.40.50.1000">
    <property type="entry name" value="HAD superfamily/HAD-like"/>
    <property type="match status" value="1"/>
</dbReference>
<comment type="caution">
    <text evidence="1">The sequence shown here is derived from an EMBL/GenBank/DDBJ whole genome shotgun (WGS) entry which is preliminary data.</text>
</comment>
<dbReference type="SFLD" id="SFLDS00003">
    <property type="entry name" value="Haloacid_Dehalogenase"/>
    <property type="match status" value="1"/>
</dbReference>
<dbReference type="Pfam" id="PF13419">
    <property type="entry name" value="HAD_2"/>
    <property type="match status" value="1"/>
</dbReference>
<dbReference type="Gene3D" id="1.10.150.240">
    <property type="entry name" value="Putative phosphatase, domain 2"/>
    <property type="match status" value="1"/>
</dbReference>
<dbReference type="NCBIfam" id="TIGR01509">
    <property type="entry name" value="HAD-SF-IA-v3"/>
    <property type="match status" value="1"/>
</dbReference>
<gene>
    <name evidence="1" type="ORF">DES36_10418</name>
</gene>
<dbReference type="Proteomes" id="UP000253490">
    <property type="component" value="Unassembled WGS sequence"/>
</dbReference>
<dbReference type="EMBL" id="QNRX01000004">
    <property type="protein sequence ID" value="RBP67319.1"/>
    <property type="molecule type" value="Genomic_DNA"/>
</dbReference>
<name>A0A366ID13_9FIRM</name>
<dbReference type="InterPro" id="IPR023198">
    <property type="entry name" value="PGP-like_dom2"/>
</dbReference>
<keyword evidence="1" id="KW-0378">Hydrolase</keyword>
<dbReference type="RefSeq" id="WP_113919884.1">
    <property type="nucleotide sequence ID" value="NZ_QNRX01000004.1"/>
</dbReference>
<dbReference type="AlphaFoldDB" id="A0A366ID13"/>
<dbReference type="PANTHER" id="PTHR18901">
    <property type="entry name" value="2-DEOXYGLUCOSE-6-PHOSPHATE PHOSPHATASE 2"/>
    <property type="match status" value="1"/>
</dbReference>
<sequence length="239" mass="27033">MKKIELFIFDMDGLMFDTERLVYGAYIKTAKEYDFEINSTVFSHVLGKTRPDIIKTLSTIYGPDAPIAEWRKAILECKEQLIEENKQVHKKPGLIEILELAKKHNARIAVASSSNRKQIERYLKMEQVDHYFDVIVAGDEVKNGKPSPEIFLTACSKANIEPDKAIVLEDSPAGINAARSAGISSFYVKDNFSDLPKKDGIYKIQVDISTLEYQPAPADYVFNSLLEVCEFLDQKNCTL</sequence>
<proteinExistence type="predicted"/>
<dbReference type="SUPFAM" id="SSF56784">
    <property type="entry name" value="HAD-like"/>
    <property type="match status" value="1"/>
</dbReference>
<keyword evidence="2" id="KW-1185">Reference proteome</keyword>
<dbReference type="PRINTS" id="PR00413">
    <property type="entry name" value="HADHALOGNASE"/>
</dbReference>
<dbReference type="PANTHER" id="PTHR18901:SF38">
    <property type="entry name" value="PSEUDOURIDINE-5'-PHOSPHATASE"/>
    <property type="match status" value="1"/>
</dbReference>
<protein>
    <submittedName>
        <fullName evidence="1">HAD superfamily hydrolase (TIGR01509 family)/HAD superfamily hydrolase (TIGR01549 family)</fullName>
    </submittedName>
</protein>
<organism evidence="1 2">
    <name type="scientific">Alkalibaculum bacchi</name>
    <dbReference type="NCBI Taxonomy" id="645887"/>
    <lineage>
        <taxon>Bacteria</taxon>
        <taxon>Bacillati</taxon>
        <taxon>Bacillota</taxon>
        <taxon>Clostridia</taxon>
        <taxon>Eubacteriales</taxon>
        <taxon>Eubacteriaceae</taxon>
        <taxon>Alkalibaculum</taxon>
    </lineage>
</organism>
<dbReference type="NCBIfam" id="TIGR01549">
    <property type="entry name" value="HAD-SF-IA-v1"/>
    <property type="match status" value="1"/>
</dbReference>
<dbReference type="InterPro" id="IPR041492">
    <property type="entry name" value="HAD_2"/>
</dbReference>
<dbReference type="GO" id="GO:0016787">
    <property type="term" value="F:hydrolase activity"/>
    <property type="evidence" value="ECO:0007669"/>
    <property type="project" value="UniProtKB-KW"/>
</dbReference>
<reference evidence="1 2" key="1">
    <citation type="submission" date="2018-06" db="EMBL/GenBank/DDBJ databases">
        <title>Genomic Encyclopedia of Type Strains, Phase IV (KMG-IV): sequencing the most valuable type-strain genomes for metagenomic binning, comparative biology and taxonomic classification.</title>
        <authorList>
            <person name="Goeker M."/>
        </authorList>
    </citation>
    <scope>NUCLEOTIDE SEQUENCE [LARGE SCALE GENOMIC DNA]</scope>
    <source>
        <strain evidence="1 2">DSM 22112</strain>
    </source>
</reference>
<evidence type="ECO:0000313" key="1">
    <source>
        <dbReference type="EMBL" id="RBP67319.1"/>
    </source>
</evidence>
<dbReference type="SFLD" id="SFLDG01135">
    <property type="entry name" value="C1.5.6:_HAD__Beta-PGM__Phospha"/>
    <property type="match status" value="1"/>
</dbReference>
<evidence type="ECO:0000313" key="2">
    <source>
        <dbReference type="Proteomes" id="UP000253490"/>
    </source>
</evidence>
<dbReference type="OrthoDB" id="9797743at2"/>
<accession>A0A366ID13</accession>
<dbReference type="InterPro" id="IPR023214">
    <property type="entry name" value="HAD_sf"/>
</dbReference>
<dbReference type="InterPro" id="IPR036412">
    <property type="entry name" value="HAD-like_sf"/>
</dbReference>